<evidence type="ECO:0000313" key="2">
    <source>
        <dbReference type="Proteomes" id="UP000053039"/>
    </source>
</evidence>
<accession>A0A117PPP8</accession>
<sequence length="333" mass="37722">MTDRIGNVTRQRYEQLVTQAKGLIAQVARAQFSLGDMALEIEPMRAVGGSMPNGTEDLFTVTESLQMFADDIGVERRTVEDWRYTANRWPRERRKEGVSFTVHRILASVVDEDERWAAIEDAPFNPRTGARQWTPDGAKRVVGQRVERPVTVDEKVQAVADLTRDDEVAAQVAAGLFTRPAVTEQVTPAERMRVVTELTRDDTVAQEVTTSLLRRPTVARTVMRDDTARMLVNRAQFDNSEETRERIRETTPAVRKIEHTIEYLDLVGSCHSFVATLGRLVPQLRGQEFTDDERETVRRQIGRVRAAADWLEGALDNGEFTLDEQLTQLLKGE</sequence>
<protein>
    <recommendedName>
        <fullName evidence="3">RacO protein</fullName>
    </recommendedName>
</protein>
<evidence type="ECO:0000313" key="1">
    <source>
        <dbReference type="EMBL" id="KUM84922.1"/>
    </source>
</evidence>
<name>A0A117PPP8_9ACTN</name>
<gene>
    <name evidence="1" type="ORF">AQI94_30835</name>
</gene>
<dbReference type="InterPro" id="IPR045683">
    <property type="entry name" value="DUF6192"/>
</dbReference>
<dbReference type="Pfam" id="PF19691">
    <property type="entry name" value="DUF6192"/>
    <property type="match status" value="1"/>
</dbReference>
<dbReference type="AlphaFoldDB" id="A0A117PPP8"/>
<comment type="caution">
    <text evidence="1">The sequence shown here is derived from an EMBL/GenBank/DDBJ whole genome shotgun (WGS) entry which is preliminary data.</text>
</comment>
<dbReference type="RefSeq" id="WP_031045238.1">
    <property type="nucleotide sequence ID" value="NZ_KQ948150.1"/>
</dbReference>
<dbReference type="EMBL" id="LMWM01000030">
    <property type="protein sequence ID" value="KUM84922.1"/>
    <property type="molecule type" value="Genomic_DNA"/>
</dbReference>
<reference evidence="1 2" key="1">
    <citation type="submission" date="2015-10" db="EMBL/GenBank/DDBJ databases">
        <title>Draft genome sequence of Streptomyces pseudovenezuelae DSM 40212, type strain for the species Streptomyces pseudovenezuelae.</title>
        <authorList>
            <person name="Ruckert C."/>
            <person name="Winkler A."/>
            <person name="Kalinowski J."/>
            <person name="Kampfer P."/>
            <person name="Glaeser S."/>
        </authorList>
    </citation>
    <scope>NUCLEOTIDE SEQUENCE [LARGE SCALE GENOMIC DNA]</scope>
    <source>
        <strain evidence="1 2">DSM 40212</strain>
    </source>
</reference>
<evidence type="ECO:0008006" key="3">
    <source>
        <dbReference type="Google" id="ProtNLM"/>
    </source>
</evidence>
<organism evidence="1 2">
    <name type="scientific">Streptomyces pseudovenezuelae</name>
    <dbReference type="NCBI Taxonomy" id="67350"/>
    <lineage>
        <taxon>Bacteria</taxon>
        <taxon>Bacillati</taxon>
        <taxon>Actinomycetota</taxon>
        <taxon>Actinomycetes</taxon>
        <taxon>Kitasatosporales</taxon>
        <taxon>Streptomycetaceae</taxon>
        <taxon>Streptomyces</taxon>
        <taxon>Streptomyces aurantiacus group</taxon>
    </lineage>
</organism>
<proteinExistence type="predicted"/>
<dbReference type="OrthoDB" id="4569910at2"/>
<dbReference type="Proteomes" id="UP000053039">
    <property type="component" value="Unassembled WGS sequence"/>
</dbReference>